<name>A0A0A8XI29_ACICA</name>
<keyword evidence="2 3" id="KW-0175">Coiled coil</keyword>
<dbReference type="EMBL" id="LS999521">
    <property type="protein sequence ID" value="VAX45430.1"/>
    <property type="molecule type" value="Genomic_DNA"/>
</dbReference>
<reference evidence="5 6" key="1">
    <citation type="submission" date="2018-08" db="EMBL/GenBank/DDBJ databases">
        <authorList>
            <person name="Gonzaga-Molto A."/>
        </authorList>
    </citation>
    <scope>NUCLEOTIDE SEQUENCE [LARGE SCALE GENOMIC DNA]</scope>
    <source>
        <strain evidence="5">Acinetobacter calcoaceticus str. 2117</strain>
    </source>
</reference>
<evidence type="ECO:0000313" key="4">
    <source>
        <dbReference type="EMBL" id="MDP9803204.1"/>
    </source>
</evidence>
<dbReference type="KEGG" id="acal:BUM88_05020"/>
<dbReference type="Gene3D" id="3.30.160.880">
    <property type="entry name" value="Cell division protein ZapA protomer, N-terminal domain"/>
    <property type="match status" value="1"/>
</dbReference>
<evidence type="ECO:0000313" key="5">
    <source>
        <dbReference type="EMBL" id="VAX45430.1"/>
    </source>
</evidence>
<keyword evidence="5" id="KW-0131">Cell cycle</keyword>
<accession>A0A0A8XI29</accession>
<proteinExistence type="inferred from homology"/>
<dbReference type="InterPro" id="IPR036192">
    <property type="entry name" value="Cell_div_ZapA-like_sf"/>
</dbReference>
<dbReference type="EMBL" id="JAUSQP010000001">
    <property type="protein sequence ID" value="MDP9803204.1"/>
    <property type="molecule type" value="Genomic_DNA"/>
</dbReference>
<protein>
    <submittedName>
        <fullName evidence="4 5">Cell division protein ZapA</fullName>
    </submittedName>
</protein>
<comment type="similarity">
    <text evidence="1">Belongs to the ZapA family. Type 1 subfamily.</text>
</comment>
<dbReference type="GO" id="GO:0051301">
    <property type="term" value="P:cell division"/>
    <property type="evidence" value="ECO:0007669"/>
    <property type="project" value="UniProtKB-KW"/>
</dbReference>
<dbReference type="SUPFAM" id="SSF102829">
    <property type="entry name" value="Cell division protein ZapA-like"/>
    <property type="match status" value="1"/>
</dbReference>
<keyword evidence="5" id="KW-0132">Cell division</keyword>
<dbReference type="GeneID" id="9383257"/>
<dbReference type="InterPro" id="IPR042233">
    <property type="entry name" value="Cell_div_ZapA_N"/>
</dbReference>
<gene>
    <name evidence="5" type="ORF">AC2117_02627</name>
    <name evidence="4" type="ORF">J2771_001458</name>
</gene>
<evidence type="ECO:0000256" key="3">
    <source>
        <dbReference type="SAM" id="Coils"/>
    </source>
</evidence>
<feature type="coiled-coil region" evidence="3">
    <location>
        <begin position="18"/>
        <end position="45"/>
    </location>
</feature>
<dbReference type="InterPro" id="IPR007838">
    <property type="entry name" value="Cell_div_ZapA-like"/>
</dbReference>
<dbReference type="AlphaFoldDB" id="A0A0A8XI29"/>
<dbReference type="RefSeq" id="WP_003652859.1">
    <property type="nucleotide sequence ID" value="NZ_BAABSM010000005.1"/>
</dbReference>
<organism evidence="4 7">
    <name type="scientific">Acinetobacter calcoaceticus</name>
    <dbReference type="NCBI Taxonomy" id="471"/>
    <lineage>
        <taxon>Bacteria</taxon>
        <taxon>Pseudomonadati</taxon>
        <taxon>Pseudomonadota</taxon>
        <taxon>Gammaproteobacteria</taxon>
        <taxon>Moraxellales</taxon>
        <taxon>Moraxellaceae</taxon>
        <taxon>Acinetobacter</taxon>
        <taxon>Acinetobacter calcoaceticus/baumannii complex</taxon>
    </lineage>
</organism>
<evidence type="ECO:0000256" key="2">
    <source>
        <dbReference type="ARBA" id="ARBA00023054"/>
    </source>
</evidence>
<dbReference type="OrthoDB" id="6717578at2"/>
<evidence type="ECO:0000313" key="6">
    <source>
        <dbReference type="Proteomes" id="UP000294355"/>
    </source>
</evidence>
<sequence>MSEQVMVELRLIEQTFRLATTLDKKDELERAAELLNEKFNEMRRSAPRVEHNKLVIMVALQLTQEVLSLNKSLQEYTHCERLLQTILDDVEQIV</sequence>
<dbReference type="Proteomes" id="UP001240164">
    <property type="component" value="Unassembled WGS sequence"/>
</dbReference>
<evidence type="ECO:0000256" key="1">
    <source>
        <dbReference type="ARBA" id="ARBA00010074"/>
    </source>
</evidence>
<reference evidence="4 7" key="2">
    <citation type="submission" date="2023-07" db="EMBL/GenBank/DDBJ databases">
        <title>Sorghum-associated microbial communities from plants grown in Nebraska, USA.</title>
        <authorList>
            <person name="Schachtman D."/>
        </authorList>
    </citation>
    <scope>NUCLEOTIDE SEQUENCE [LARGE SCALE GENOMIC DNA]</scope>
    <source>
        <strain evidence="4 7">CC146</strain>
    </source>
</reference>
<dbReference type="STRING" id="471.BUM88_05020"/>
<evidence type="ECO:0000313" key="7">
    <source>
        <dbReference type="Proteomes" id="UP001240164"/>
    </source>
</evidence>
<dbReference type="Pfam" id="PF05164">
    <property type="entry name" value="ZapA"/>
    <property type="match status" value="1"/>
</dbReference>
<dbReference type="Proteomes" id="UP000294355">
    <property type="component" value="Chromosome"/>
</dbReference>